<protein>
    <submittedName>
        <fullName evidence="2">Uncharacterized protein YbjT (DUF2867 family)</fullName>
    </submittedName>
</protein>
<feature type="domain" description="NAD-dependent epimerase/dehydratase" evidence="1">
    <location>
        <begin position="3"/>
        <end position="44"/>
    </location>
</feature>
<dbReference type="Proteomes" id="UP000661607">
    <property type="component" value="Unassembled WGS sequence"/>
</dbReference>
<keyword evidence="3" id="KW-1185">Reference proteome</keyword>
<organism evidence="2 3">
    <name type="scientific">Nonomuraea africana</name>
    <dbReference type="NCBI Taxonomy" id="46171"/>
    <lineage>
        <taxon>Bacteria</taxon>
        <taxon>Bacillati</taxon>
        <taxon>Actinomycetota</taxon>
        <taxon>Actinomycetes</taxon>
        <taxon>Streptosporangiales</taxon>
        <taxon>Streptosporangiaceae</taxon>
        <taxon>Nonomuraea</taxon>
    </lineage>
</organism>
<accession>A0ABR9K8H6</accession>
<dbReference type="Pfam" id="PF01370">
    <property type="entry name" value="Epimerase"/>
    <property type="match status" value="1"/>
</dbReference>
<evidence type="ECO:0000259" key="1">
    <source>
        <dbReference type="Pfam" id="PF01370"/>
    </source>
</evidence>
<reference evidence="2 3" key="1">
    <citation type="submission" date="2020-10" db="EMBL/GenBank/DDBJ databases">
        <title>Sequencing the genomes of 1000 actinobacteria strains.</title>
        <authorList>
            <person name="Klenk H.-P."/>
        </authorList>
    </citation>
    <scope>NUCLEOTIDE SEQUENCE [LARGE SCALE GENOMIC DNA]</scope>
    <source>
        <strain evidence="2 3">DSM 43748</strain>
    </source>
</reference>
<comment type="caution">
    <text evidence="2">The sequence shown here is derived from an EMBL/GenBank/DDBJ whole genome shotgun (WGS) entry which is preliminary data.</text>
</comment>
<evidence type="ECO:0000313" key="3">
    <source>
        <dbReference type="Proteomes" id="UP000661607"/>
    </source>
</evidence>
<dbReference type="Gene3D" id="3.40.50.720">
    <property type="entry name" value="NAD(P)-binding Rossmann-like Domain"/>
    <property type="match status" value="1"/>
</dbReference>
<name>A0ABR9K8H6_9ACTN</name>
<dbReference type="InterPro" id="IPR036291">
    <property type="entry name" value="NAD(P)-bd_dom_sf"/>
</dbReference>
<sequence length="251" mass="26785">MKIVVVGGTGLIGSKLVTKLSEHGHEAVAASPDTGVNTLTGEGLAEVLAGAQVVIDVSNSPSFEPAAVLEFFETSTRNLLAAEAAAGVGHHVALSVVGTERMPENGYFRAKIAQEQLIEKSSIPFSLVHATQFFEFVRSIADEATDGNTVRIAPVLFQPIAGDEVAQAIGRVAVGSPLNGRIEIAGPERFRMDEFFRDALTGWGDPREVVTDPHAHYFGSEPGERTLVPGESAILGQLRYRDWPGRNAARK</sequence>
<evidence type="ECO:0000313" key="2">
    <source>
        <dbReference type="EMBL" id="MBE1558314.1"/>
    </source>
</evidence>
<proteinExistence type="predicted"/>
<dbReference type="EMBL" id="JADBEF010000001">
    <property type="protein sequence ID" value="MBE1558314.1"/>
    <property type="molecule type" value="Genomic_DNA"/>
</dbReference>
<gene>
    <name evidence="2" type="ORF">H4W81_001093</name>
</gene>
<dbReference type="SUPFAM" id="SSF51735">
    <property type="entry name" value="NAD(P)-binding Rossmann-fold domains"/>
    <property type="match status" value="1"/>
</dbReference>
<dbReference type="InterPro" id="IPR001509">
    <property type="entry name" value="Epimerase_deHydtase"/>
</dbReference>
<dbReference type="RefSeq" id="WP_192773749.1">
    <property type="nucleotide sequence ID" value="NZ_BAAASY010000003.1"/>
</dbReference>